<reference evidence="2" key="1">
    <citation type="submission" date="2022-11" db="UniProtKB">
        <authorList>
            <consortium name="EnsemblMetazoa"/>
        </authorList>
    </citation>
    <scope>IDENTIFICATION</scope>
</reference>
<evidence type="ECO:0000313" key="3">
    <source>
        <dbReference type="Proteomes" id="UP000887567"/>
    </source>
</evidence>
<evidence type="ECO:0000259" key="1">
    <source>
        <dbReference type="PROSITE" id="PS50994"/>
    </source>
</evidence>
<protein>
    <recommendedName>
        <fullName evidence="1">Integrase catalytic domain-containing protein</fullName>
    </recommendedName>
</protein>
<organism evidence="2 3">
    <name type="scientific">Exaiptasia diaphana</name>
    <name type="common">Tropical sea anemone</name>
    <name type="synonym">Aiptasia pulchella</name>
    <dbReference type="NCBI Taxonomy" id="2652724"/>
    <lineage>
        <taxon>Eukaryota</taxon>
        <taxon>Metazoa</taxon>
        <taxon>Cnidaria</taxon>
        <taxon>Anthozoa</taxon>
        <taxon>Hexacorallia</taxon>
        <taxon>Actiniaria</taxon>
        <taxon>Aiptasiidae</taxon>
        <taxon>Exaiptasia</taxon>
    </lineage>
</organism>
<dbReference type="Pfam" id="PF24764">
    <property type="entry name" value="rva_4"/>
    <property type="match status" value="1"/>
</dbReference>
<dbReference type="RefSeq" id="XP_020910080.1">
    <property type="nucleotide sequence ID" value="XM_021054421.2"/>
</dbReference>
<dbReference type="InterPro" id="IPR012337">
    <property type="entry name" value="RNaseH-like_sf"/>
</dbReference>
<sequence length="506" mass="59054">MADIDVNVFFDEFKRFVEDLSFEKFQTNLFTEDISVAEELLGLAKNTYQGLVLFFCLFKEIYVSIVDADCIEFTETLVALIEMYSDMTQRMEERCNMLEERNTDTGFRCHVLNVGGRGRPRFVVSKNQVEGLKDLGFSWTKISTMIGVSRTTLHRRRQELGLNSCNNYSEIDNEELDVFVRFILEQTPEAGEVMVRGALRGRGISVQRWRLRDSIQRVDPVRKQYRQRLRIRRRVYNVPGPNSLWHLDGHHKLIRWRMVIHGAVDGFSRTVVFLRCGTDNEAPTVLELFEEATKKFNVPHRIRCDHGTENIDVARWMLARQNHVNNPVITGLSVHNQRIERLWRDIGDSFVRYYRCLFYFMEENFLLDPVDEVHLYALHFVYLPRINRSVEEFILQWNNHPVRTENSLSPLQMWMQGIYNYAHSSQPAVQMLLGPTIDPEAFGVSDDDPDPELQTNNHVEVPRSSIELTDSDKAVLEFAIDPLTDDGNHGIDMFLMAVHMIKHFIN</sequence>
<dbReference type="GO" id="GO:0003676">
    <property type="term" value="F:nucleic acid binding"/>
    <property type="evidence" value="ECO:0007669"/>
    <property type="project" value="InterPro"/>
</dbReference>
<feature type="domain" description="Integrase catalytic" evidence="1">
    <location>
        <begin position="237"/>
        <end position="418"/>
    </location>
</feature>
<dbReference type="GeneID" id="110247927"/>
<dbReference type="EnsemblMetazoa" id="XM_021054421.2">
    <property type="protein sequence ID" value="XP_020910080.1"/>
    <property type="gene ID" value="LOC110247927"/>
</dbReference>
<dbReference type="PANTHER" id="PTHR46791:SF4">
    <property type="match status" value="1"/>
</dbReference>
<dbReference type="PROSITE" id="PS50994">
    <property type="entry name" value="INTEGRASE"/>
    <property type="match status" value="1"/>
</dbReference>
<keyword evidence="3" id="KW-1185">Reference proteome</keyword>
<dbReference type="InterPro" id="IPR058913">
    <property type="entry name" value="Integrase_dom_put"/>
</dbReference>
<dbReference type="SUPFAM" id="SSF53098">
    <property type="entry name" value="Ribonuclease H-like"/>
    <property type="match status" value="1"/>
</dbReference>
<dbReference type="PANTHER" id="PTHR46791">
    <property type="entry name" value="EXPRESSED PROTEIN"/>
    <property type="match status" value="1"/>
</dbReference>
<name>A0A913XW16_EXADI</name>
<evidence type="ECO:0000313" key="2">
    <source>
        <dbReference type="EnsemblMetazoa" id="XP_020910080.1"/>
    </source>
</evidence>
<dbReference type="Proteomes" id="UP000887567">
    <property type="component" value="Unplaced"/>
</dbReference>
<dbReference type="OrthoDB" id="5987220at2759"/>
<dbReference type="OMA" id="RIAIHEC"/>
<proteinExistence type="predicted"/>
<dbReference type="InterPro" id="IPR001584">
    <property type="entry name" value="Integrase_cat-core"/>
</dbReference>
<dbReference type="Gene3D" id="3.30.420.10">
    <property type="entry name" value="Ribonuclease H-like superfamily/Ribonuclease H"/>
    <property type="match status" value="1"/>
</dbReference>
<accession>A0A913XW16</accession>
<dbReference type="KEGG" id="epa:110247927"/>
<dbReference type="InterPro" id="IPR036397">
    <property type="entry name" value="RNaseH_sf"/>
</dbReference>
<dbReference type="GO" id="GO:0015074">
    <property type="term" value="P:DNA integration"/>
    <property type="evidence" value="ECO:0007669"/>
    <property type="project" value="InterPro"/>
</dbReference>
<dbReference type="AlphaFoldDB" id="A0A913XW16"/>